<dbReference type="EMBL" id="SBIQ01000031">
    <property type="protein sequence ID" value="KAF7684058.1"/>
    <property type="molecule type" value="Genomic_DNA"/>
</dbReference>
<organism evidence="1 2">
    <name type="scientific">Astathelohania contejeani</name>
    <dbReference type="NCBI Taxonomy" id="164912"/>
    <lineage>
        <taxon>Eukaryota</taxon>
        <taxon>Fungi</taxon>
        <taxon>Fungi incertae sedis</taxon>
        <taxon>Microsporidia</taxon>
        <taxon>Astathelohaniidae</taxon>
        <taxon>Astathelohania</taxon>
    </lineage>
</organism>
<dbReference type="Proteomes" id="UP001516464">
    <property type="component" value="Unassembled WGS sequence"/>
</dbReference>
<sequence length="247" mass="29179">MNSTPQNHLLKILRFPNQPFLPLIEPITSALSLQLFAEPDEPLITICGHNFVIDICDQMVTGISFTTDYWNVNFKYVKYYFNTVLIKKDYLLFYNFLRYFRSFDEEQKGNSQCKGILKTKHGLHYCTCVEYSDSPHLFKDVVREGNIFYNIFTHREEILMDSDKVLLCNEKKIIVNRELENVIKGNELFYNLRADMKPEQVSIQEKVEDKKLEIKNNLDVFVDGELRRDLSFLLKIGKDIEFICKFI</sequence>
<accession>A0ABQ7I0R8</accession>
<reference evidence="1 2" key="1">
    <citation type="submission" date="2019-01" db="EMBL/GenBank/DDBJ databases">
        <title>Genomes sequencing and comparative genomics of infectious freshwater microsporidia, Cucumispora dikerogammari and Thelohania contejeani.</title>
        <authorList>
            <person name="Cormier A."/>
            <person name="Giraud I."/>
            <person name="Wattier R."/>
            <person name="Teixeira M."/>
            <person name="Grandjean F."/>
            <person name="Rigaud T."/>
            <person name="Cordaux R."/>
        </authorList>
    </citation>
    <scope>NUCLEOTIDE SEQUENCE [LARGE SCALE GENOMIC DNA]</scope>
    <source>
        <strain evidence="1">T1</strain>
        <tissue evidence="1">Spores</tissue>
    </source>
</reference>
<name>A0ABQ7I0R8_9MICR</name>
<evidence type="ECO:0000313" key="2">
    <source>
        <dbReference type="Proteomes" id="UP001516464"/>
    </source>
</evidence>
<keyword evidence="2" id="KW-1185">Reference proteome</keyword>
<comment type="caution">
    <text evidence="1">The sequence shown here is derived from an EMBL/GenBank/DDBJ whole genome shotgun (WGS) entry which is preliminary data.</text>
</comment>
<gene>
    <name evidence="1" type="ORF">TCON_0732</name>
</gene>
<proteinExistence type="predicted"/>
<evidence type="ECO:0000313" key="1">
    <source>
        <dbReference type="EMBL" id="KAF7684058.1"/>
    </source>
</evidence>
<protein>
    <submittedName>
        <fullName evidence="1">Uncharacterized protein</fullName>
    </submittedName>
</protein>